<comment type="caution">
    <text evidence="1">The sequence shown here is derived from an EMBL/GenBank/DDBJ whole genome shotgun (WGS) entry which is preliminary data.</text>
</comment>
<dbReference type="Proteomes" id="UP000248917">
    <property type="component" value="Unassembled WGS sequence"/>
</dbReference>
<gene>
    <name evidence="1" type="ORF">CLV31_104174</name>
</gene>
<accession>A0A326S3U6</accession>
<name>A0A326S3U6_9BACT</name>
<organism evidence="1 2">
    <name type="scientific">Algoriphagus aquaeductus</name>
    <dbReference type="NCBI Taxonomy" id="475299"/>
    <lineage>
        <taxon>Bacteria</taxon>
        <taxon>Pseudomonadati</taxon>
        <taxon>Bacteroidota</taxon>
        <taxon>Cytophagia</taxon>
        <taxon>Cytophagales</taxon>
        <taxon>Cyclobacteriaceae</taxon>
        <taxon>Algoriphagus</taxon>
    </lineage>
</organism>
<proteinExistence type="predicted"/>
<dbReference type="AlphaFoldDB" id="A0A326S3U6"/>
<protein>
    <submittedName>
        <fullName evidence="1">6-bladed beta-propeller protein</fullName>
    </submittedName>
</protein>
<dbReference type="EMBL" id="QKTX01000004">
    <property type="protein sequence ID" value="PZV84523.1"/>
    <property type="molecule type" value="Genomic_DNA"/>
</dbReference>
<dbReference type="RefSeq" id="WP_111392192.1">
    <property type="nucleotide sequence ID" value="NZ_QKTX01000004.1"/>
</dbReference>
<dbReference type="PROSITE" id="PS51257">
    <property type="entry name" value="PROKAR_LIPOPROTEIN"/>
    <property type="match status" value="1"/>
</dbReference>
<reference evidence="1 2" key="1">
    <citation type="submission" date="2018-06" db="EMBL/GenBank/DDBJ databases">
        <title>Genomic Encyclopedia of Archaeal and Bacterial Type Strains, Phase II (KMG-II): from individual species to whole genera.</title>
        <authorList>
            <person name="Goeker M."/>
        </authorList>
    </citation>
    <scope>NUCLEOTIDE SEQUENCE [LARGE SCALE GENOMIC DNA]</scope>
    <source>
        <strain evidence="1 2">T4</strain>
    </source>
</reference>
<evidence type="ECO:0000313" key="2">
    <source>
        <dbReference type="Proteomes" id="UP000248917"/>
    </source>
</evidence>
<evidence type="ECO:0000313" key="1">
    <source>
        <dbReference type="EMBL" id="PZV84523.1"/>
    </source>
</evidence>
<dbReference type="Pfam" id="PF17170">
    <property type="entry name" value="DUF5128"/>
    <property type="match status" value="1"/>
</dbReference>
<keyword evidence="2" id="KW-1185">Reference proteome</keyword>
<dbReference type="OrthoDB" id="820379at2"/>
<sequence>MRNLVFFVLLFSLGCKSIDPSIKANTITVLPKSQTIRFEDVFSKAKPLNLSGEELPLAVYRVIPYEEGYLILDGKRQQVGLVSSKGVFKPVIHSLGEGPGEYLEIWDFKVNPESNEIFILDRKSRKMIVYSESFAFSREIPIKKEVAFTLLSFSFLNGNEILFQTSGSSGYKFLTYDILSNEFEFKVPIEKEFEGLGFGNDRSMSVLNEQISVVYPLGNKIERYDRFLTRKEDLFVDFQGFSITESELKQIANDQNRMFDLIQNDENKKVHSFLLEETTKHYVLSYFLGSFRNGDFLKSIIEKSTGETKTFRIVKIGDVEVDLFLIGKGRGDELIFTINQEKLERMSDSQIQALSKKLKTPIDQNSPLLLFCTLK</sequence>